<evidence type="ECO:0000256" key="2">
    <source>
        <dbReference type="SAM" id="Phobius"/>
    </source>
</evidence>
<feature type="transmembrane region" description="Helical" evidence="2">
    <location>
        <begin position="345"/>
        <end position="364"/>
    </location>
</feature>
<feature type="region of interest" description="Disordered" evidence="1">
    <location>
        <begin position="225"/>
        <end position="249"/>
    </location>
</feature>
<gene>
    <name evidence="3" type="ORF">CSSPTR1EN2_LOCUS4050</name>
</gene>
<organism evidence="3 4">
    <name type="scientific">Sphagnum troendelagicum</name>
    <dbReference type="NCBI Taxonomy" id="128251"/>
    <lineage>
        <taxon>Eukaryota</taxon>
        <taxon>Viridiplantae</taxon>
        <taxon>Streptophyta</taxon>
        <taxon>Embryophyta</taxon>
        <taxon>Bryophyta</taxon>
        <taxon>Sphagnophytina</taxon>
        <taxon>Sphagnopsida</taxon>
        <taxon>Sphagnales</taxon>
        <taxon>Sphagnaceae</taxon>
        <taxon>Sphagnum</taxon>
    </lineage>
</organism>
<dbReference type="PANTHER" id="PTHR22911:SF137">
    <property type="entry name" value="SOLUTE CARRIER FAMILY 35 MEMBER G2-RELATED"/>
    <property type="match status" value="1"/>
</dbReference>
<dbReference type="PANTHER" id="PTHR22911">
    <property type="entry name" value="ACYL-MALONYL CONDENSING ENZYME-RELATED"/>
    <property type="match status" value="1"/>
</dbReference>
<feature type="transmembrane region" description="Helical" evidence="2">
    <location>
        <begin position="398"/>
        <end position="417"/>
    </location>
</feature>
<feature type="compositionally biased region" description="Basic and acidic residues" evidence="1">
    <location>
        <begin position="225"/>
        <end position="245"/>
    </location>
</feature>
<dbReference type="EMBL" id="OZ019903">
    <property type="protein sequence ID" value="CAK9197590.1"/>
    <property type="molecule type" value="Genomic_DNA"/>
</dbReference>
<protein>
    <recommendedName>
        <fullName evidence="5">EamA domain-containing protein</fullName>
    </recommendedName>
</protein>
<reference evidence="3" key="1">
    <citation type="submission" date="2024-02" db="EMBL/GenBank/DDBJ databases">
        <authorList>
            <consortium name="ELIXIR-Norway"/>
            <consortium name="Elixir Norway"/>
        </authorList>
    </citation>
    <scope>NUCLEOTIDE SEQUENCE</scope>
</reference>
<evidence type="ECO:0000313" key="3">
    <source>
        <dbReference type="EMBL" id="CAK9197590.1"/>
    </source>
</evidence>
<feature type="transmembrane region" description="Helical" evidence="2">
    <location>
        <begin position="101"/>
        <end position="120"/>
    </location>
</feature>
<evidence type="ECO:0000313" key="4">
    <source>
        <dbReference type="Proteomes" id="UP001497512"/>
    </source>
</evidence>
<sequence>MRWEGFAYAVAAAIGHSCIDASRKLASQKFTSAELVGLVGLLDATVLSLIVYVTGMFNVYAFLEMSELDLFLGVLFGGACIKVLIGYMYQRALHVSPLSVTVPYLAFTPVLLLFTGYVVVHESPSSQGLLGVLVVTVGGYLLAIDQSSSSSDVVEWKKVKGGGGLLPIKPPPPLPPPTPPRSETFLISLIPALAAVSSTFKKGSSSNDKKSSSWPVSVVPEDVKNSAVKDESEQSLKGAEDKENMKSSPLPSLTLLKGGTWKTVDWLSLGHVLNPVLALKKEEGSVLMLGVAGLLSVSNSVDKLGMHIAPSIIVFAAFQRILMAIPVVIYLAFTSPSSFLHLYNHFPTMLTISMCECVAIICYLKSLETLLVSYAIAAKRSNVLLSVLVGHLIFKEQIWKRLPYVVLMVGGMVLILFA</sequence>
<feature type="transmembrane region" description="Helical" evidence="2">
    <location>
        <begin position="312"/>
        <end position="333"/>
    </location>
</feature>
<keyword evidence="2" id="KW-0472">Membrane</keyword>
<feature type="transmembrane region" description="Helical" evidence="2">
    <location>
        <begin position="70"/>
        <end position="89"/>
    </location>
</feature>
<feature type="transmembrane region" description="Helical" evidence="2">
    <location>
        <begin position="35"/>
        <end position="63"/>
    </location>
</feature>
<evidence type="ECO:0008006" key="5">
    <source>
        <dbReference type="Google" id="ProtNLM"/>
    </source>
</evidence>
<dbReference type="Proteomes" id="UP001497512">
    <property type="component" value="Chromosome 11"/>
</dbReference>
<proteinExistence type="predicted"/>
<keyword evidence="2" id="KW-1133">Transmembrane helix</keyword>
<dbReference type="SUPFAM" id="SSF103481">
    <property type="entry name" value="Multidrug resistance efflux transporter EmrE"/>
    <property type="match status" value="1"/>
</dbReference>
<keyword evidence="2" id="KW-0812">Transmembrane</keyword>
<feature type="transmembrane region" description="Helical" evidence="2">
    <location>
        <begin position="127"/>
        <end position="144"/>
    </location>
</feature>
<evidence type="ECO:0000256" key="1">
    <source>
        <dbReference type="SAM" id="MobiDB-lite"/>
    </source>
</evidence>
<keyword evidence="4" id="KW-1185">Reference proteome</keyword>
<name>A0ABP0TIR9_9BRYO</name>
<accession>A0ABP0TIR9</accession>
<dbReference type="InterPro" id="IPR037185">
    <property type="entry name" value="EmrE-like"/>
</dbReference>